<reference evidence="4" key="1">
    <citation type="submission" date="2017-02" db="UniProtKB">
        <authorList>
            <consortium name="WormBaseParasite"/>
        </authorList>
    </citation>
    <scope>IDENTIFICATION</scope>
</reference>
<dbReference type="EMBL" id="UYRR01031707">
    <property type="protein sequence ID" value="VDK52085.1"/>
    <property type="molecule type" value="Genomic_DNA"/>
</dbReference>
<keyword evidence="1" id="KW-0732">Signal</keyword>
<evidence type="ECO:0000313" key="3">
    <source>
        <dbReference type="Proteomes" id="UP000267096"/>
    </source>
</evidence>
<reference evidence="2 3" key="2">
    <citation type="submission" date="2018-11" db="EMBL/GenBank/DDBJ databases">
        <authorList>
            <consortium name="Pathogen Informatics"/>
        </authorList>
    </citation>
    <scope>NUCLEOTIDE SEQUENCE [LARGE SCALE GENOMIC DNA]</scope>
</reference>
<dbReference type="Proteomes" id="UP000267096">
    <property type="component" value="Unassembled WGS sequence"/>
</dbReference>
<evidence type="ECO:0000256" key="1">
    <source>
        <dbReference type="SAM" id="SignalP"/>
    </source>
</evidence>
<gene>
    <name evidence="2" type="ORF">ASIM_LOCUS14333</name>
</gene>
<accession>A0A0M3K208</accession>
<dbReference type="OrthoDB" id="5833681at2759"/>
<feature type="chain" id="PRO_5043121192" evidence="1">
    <location>
        <begin position="20"/>
        <end position="212"/>
    </location>
</feature>
<protein>
    <submittedName>
        <fullName evidence="2 4">Uncharacterized protein</fullName>
    </submittedName>
</protein>
<evidence type="ECO:0000313" key="4">
    <source>
        <dbReference type="WBParaSite" id="ASIM_0001492301-mRNA-1"/>
    </source>
</evidence>
<name>A0A0M3K208_ANISI</name>
<dbReference type="PANTHER" id="PTHR34401">
    <property type="entry name" value="PROTEIN CBG12388-RELATED"/>
    <property type="match status" value="1"/>
</dbReference>
<sequence>MLQLYGILLVGLAVSGGWAQQMQRMCTCDEARPCKESIFQTIQPCADKCERFAAEAGANYQMLRDCVLEYRPRIVETVRCSVDQLRDTCSAVPTDFQVPKRYPIGIELAFVEEIGSMLTTAGVSDQLTQFVALGRRFAHCMQECVERQTNKCAFDNVCALNLPPDNQLVAIVKNCAIQNQLLTTPVIQSLCECAVRSGVSALAELCPRLIIQ</sequence>
<feature type="signal peptide" evidence="1">
    <location>
        <begin position="1"/>
        <end position="19"/>
    </location>
</feature>
<proteinExistence type="predicted"/>
<dbReference type="PANTHER" id="PTHR34401:SF3">
    <property type="entry name" value="DB DOMAIN-CONTAINING PROTEIN"/>
    <property type="match status" value="1"/>
</dbReference>
<keyword evidence="3" id="KW-1185">Reference proteome</keyword>
<organism evidence="4">
    <name type="scientific">Anisakis simplex</name>
    <name type="common">Herring worm</name>
    <dbReference type="NCBI Taxonomy" id="6269"/>
    <lineage>
        <taxon>Eukaryota</taxon>
        <taxon>Metazoa</taxon>
        <taxon>Ecdysozoa</taxon>
        <taxon>Nematoda</taxon>
        <taxon>Chromadorea</taxon>
        <taxon>Rhabditida</taxon>
        <taxon>Spirurina</taxon>
        <taxon>Ascaridomorpha</taxon>
        <taxon>Ascaridoidea</taxon>
        <taxon>Anisakidae</taxon>
        <taxon>Anisakis</taxon>
        <taxon>Anisakis simplex complex</taxon>
    </lineage>
</organism>
<evidence type="ECO:0000313" key="2">
    <source>
        <dbReference type="EMBL" id="VDK52085.1"/>
    </source>
</evidence>
<dbReference type="AlphaFoldDB" id="A0A0M3K208"/>
<dbReference type="WBParaSite" id="ASIM_0001492301-mRNA-1">
    <property type="protein sequence ID" value="ASIM_0001492301-mRNA-1"/>
    <property type="gene ID" value="ASIM_0001492301"/>
</dbReference>